<evidence type="ECO:0000256" key="7">
    <source>
        <dbReference type="ARBA" id="ARBA00022912"/>
    </source>
</evidence>
<comment type="cofactor">
    <cofactor evidence="1 10">
        <name>Mn(2+)</name>
        <dbReference type="ChEBI" id="CHEBI:29035"/>
    </cofactor>
</comment>
<evidence type="ECO:0000256" key="9">
    <source>
        <dbReference type="ARBA" id="ARBA00048336"/>
    </source>
</evidence>
<keyword evidence="6 10" id="KW-0460">Magnesium</keyword>
<dbReference type="GeneID" id="111137662"/>
<protein>
    <recommendedName>
        <fullName evidence="10">Protein phosphatase</fullName>
        <ecNumber evidence="10">3.1.3.16</ecNumber>
    </recommendedName>
</protein>
<dbReference type="Gene3D" id="3.60.40.10">
    <property type="entry name" value="PPM-type phosphatase domain"/>
    <property type="match status" value="1"/>
</dbReference>
<dbReference type="Proteomes" id="UP000694844">
    <property type="component" value="Chromosome 5"/>
</dbReference>
<dbReference type="EC" id="3.1.3.16" evidence="10"/>
<comment type="cofactor">
    <cofactor evidence="2 10">
        <name>Mg(2+)</name>
        <dbReference type="ChEBI" id="CHEBI:18420"/>
    </cofactor>
</comment>
<evidence type="ECO:0000313" key="13">
    <source>
        <dbReference type="RefSeq" id="XP_022344936.1"/>
    </source>
</evidence>
<dbReference type="GO" id="GO:0005739">
    <property type="term" value="C:mitochondrion"/>
    <property type="evidence" value="ECO:0007669"/>
    <property type="project" value="TreeGrafter"/>
</dbReference>
<dbReference type="OrthoDB" id="60843at2759"/>
<evidence type="ECO:0000256" key="10">
    <source>
        <dbReference type="RuleBase" id="RU366020"/>
    </source>
</evidence>
<evidence type="ECO:0000256" key="4">
    <source>
        <dbReference type="ARBA" id="ARBA00022723"/>
    </source>
</evidence>
<evidence type="ECO:0000256" key="1">
    <source>
        <dbReference type="ARBA" id="ARBA00001936"/>
    </source>
</evidence>
<reference evidence="13" key="1">
    <citation type="submission" date="2025-08" db="UniProtKB">
        <authorList>
            <consortium name="RefSeq"/>
        </authorList>
    </citation>
    <scope>IDENTIFICATION</scope>
    <source>
        <tissue evidence="13">Whole sample</tissue>
    </source>
</reference>
<proteinExistence type="inferred from homology"/>
<keyword evidence="12" id="KW-1185">Reference proteome</keyword>
<dbReference type="Pfam" id="PF07228">
    <property type="entry name" value="SpoIIE"/>
    <property type="match status" value="1"/>
</dbReference>
<dbReference type="GO" id="GO:0046872">
    <property type="term" value="F:metal ion binding"/>
    <property type="evidence" value="ECO:0007669"/>
    <property type="project" value="UniProtKB-UniRule"/>
</dbReference>
<dbReference type="InterPro" id="IPR001932">
    <property type="entry name" value="PPM-type_phosphatase-like_dom"/>
</dbReference>
<sequence>MASGLLGRLAGISRTFIAGLHTEFQLKTRPKEPLHLVTGSAGFSKTISQSPSFKQWTFGDDAYFVAKNRTADVIGVADGVGGWRNYGIDPSAFPKSLMETCERMVREGRFNAQAPATVIAASYYEVQQMKTPLIGSSTACIVALHKKERRLYAANLGDSGFLIIRDDEVVHRSQEQQHYFNTPFQLAVAPPSQAGLVLSDSPEMAESSSFDVEEGDIILLGTDGLFDNMNEDMILDCLSKMKDQKESEVDVQRTAHHIAEQAYELSFDQDYLSPFALSAQQRGINLRGGKPDDITVLLARVSSFSSELDV</sequence>
<organism evidence="12 13">
    <name type="scientific">Crassostrea virginica</name>
    <name type="common">Eastern oyster</name>
    <dbReference type="NCBI Taxonomy" id="6565"/>
    <lineage>
        <taxon>Eukaryota</taxon>
        <taxon>Metazoa</taxon>
        <taxon>Spiralia</taxon>
        <taxon>Lophotrochozoa</taxon>
        <taxon>Mollusca</taxon>
        <taxon>Bivalvia</taxon>
        <taxon>Autobranchia</taxon>
        <taxon>Pteriomorphia</taxon>
        <taxon>Ostreida</taxon>
        <taxon>Ostreoidea</taxon>
        <taxon>Ostreidae</taxon>
        <taxon>Crassostrea</taxon>
    </lineage>
</organism>
<keyword evidence="7 10" id="KW-0904">Protein phosphatase</keyword>
<dbReference type="InterPro" id="IPR039123">
    <property type="entry name" value="PPTC7"/>
</dbReference>
<dbReference type="PANTHER" id="PTHR12320">
    <property type="entry name" value="PROTEIN PHOSPHATASE 2C"/>
    <property type="match status" value="1"/>
</dbReference>
<dbReference type="AlphaFoldDB" id="A0A8B8EY72"/>
<evidence type="ECO:0000256" key="6">
    <source>
        <dbReference type="ARBA" id="ARBA00022842"/>
    </source>
</evidence>
<comment type="catalytic activity">
    <reaction evidence="10">
        <text>O-phospho-L-seryl-[protein] + H2O = L-seryl-[protein] + phosphate</text>
        <dbReference type="Rhea" id="RHEA:20629"/>
        <dbReference type="Rhea" id="RHEA-COMP:9863"/>
        <dbReference type="Rhea" id="RHEA-COMP:11604"/>
        <dbReference type="ChEBI" id="CHEBI:15377"/>
        <dbReference type="ChEBI" id="CHEBI:29999"/>
        <dbReference type="ChEBI" id="CHEBI:43474"/>
        <dbReference type="ChEBI" id="CHEBI:83421"/>
        <dbReference type="EC" id="3.1.3.16"/>
    </reaction>
</comment>
<evidence type="ECO:0000259" key="11">
    <source>
        <dbReference type="PROSITE" id="PS51746"/>
    </source>
</evidence>
<evidence type="ECO:0000256" key="8">
    <source>
        <dbReference type="ARBA" id="ARBA00023211"/>
    </source>
</evidence>
<gene>
    <name evidence="13" type="primary">LOC111137662</name>
</gene>
<dbReference type="GO" id="GO:0004722">
    <property type="term" value="F:protein serine/threonine phosphatase activity"/>
    <property type="evidence" value="ECO:0007669"/>
    <property type="project" value="UniProtKB-EC"/>
</dbReference>
<evidence type="ECO:0000313" key="12">
    <source>
        <dbReference type="Proteomes" id="UP000694844"/>
    </source>
</evidence>
<evidence type="ECO:0000256" key="2">
    <source>
        <dbReference type="ARBA" id="ARBA00001946"/>
    </source>
</evidence>
<evidence type="ECO:0000256" key="5">
    <source>
        <dbReference type="ARBA" id="ARBA00022801"/>
    </source>
</evidence>
<keyword evidence="8 10" id="KW-0464">Manganese</keyword>
<dbReference type="SMART" id="SM00331">
    <property type="entry name" value="PP2C_SIG"/>
    <property type="match status" value="1"/>
</dbReference>
<dbReference type="SMART" id="SM00332">
    <property type="entry name" value="PP2Cc"/>
    <property type="match status" value="1"/>
</dbReference>
<accession>A0A8B8EY72</accession>
<dbReference type="RefSeq" id="XP_022344936.1">
    <property type="nucleotide sequence ID" value="XM_022489228.1"/>
</dbReference>
<dbReference type="FunFam" id="3.60.40.10:FF:000009">
    <property type="entry name" value="Blast:Protein phosphatase PTC7 homolog"/>
    <property type="match status" value="1"/>
</dbReference>
<comment type="similarity">
    <text evidence="3 10">Belongs to the PP2C family.</text>
</comment>
<name>A0A8B8EY72_CRAVI</name>
<comment type="catalytic activity">
    <reaction evidence="9 10">
        <text>O-phospho-L-threonyl-[protein] + H2O = L-threonyl-[protein] + phosphate</text>
        <dbReference type="Rhea" id="RHEA:47004"/>
        <dbReference type="Rhea" id="RHEA-COMP:11060"/>
        <dbReference type="Rhea" id="RHEA-COMP:11605"/>
        <dbReference type="ChEBI" id="CHEBI:15377"/>
        <dbReference type="ChEBI" id="CHEBI:30013"/>
        <dbReference type="ChEBI" id="CHEBI:43474"/>
        <dbReference type="ChEBI" id="CHEBI:61977"/>
        <dbReference type="EC" id="3.1.3.16"/>
    </reaction>
</comment>
<dbReference type="PANTHER" id="PTHR12320:SF1">
    <property type="entry name" value="PROTEIN PHOSPHATASE PTC7 HOMOLOG"/>
    <property type="match status" value="1"/>
</dbReference>
<keyword evidence="4 10" id="KW-0479">Metal-binding</keyword>
<dbReference type="InterPro" id="IPR036457">
    <property type="entry name" value="PPM-type-like_dom_sf"/>
</dbReference>
<dbReference type="KEGG" id="cvn:111137662"/>
<dbReference type="PROSITE" id="PS51746">
    <property type="entry name" value="PPM_2"/>
    <property type="match status" value="1"/>
</dbReference>
<dbReference type="SUPFAM" id="SSF81606">
    <property type="entry name" value="PP2C-like"/>
    <property type="match status" value="1"/>
</dbReference>
<evidence type="ECO:0000256" key="3">
    <source>
        <dbReference type="ARBA" id="ARBA00006702"/>
    </source>
</evidence>
<feature type="domain" description="PPM-type phosphatase" evidence="11">
    <location>
        <begin position="47"/>
        <end position="301"/>
    </location>
</feature>
<keyword evidence="5 10" id="KW-0378">Hydrolase</keyword>